<accession>A0A6A1TLF0</accession>
<organism evidence="9 10">
    <name type="scientific">Neorhizobium galegae</name>
    <name type="common">Rhizobium galegae</name>
    <dbReference type="NCBI Taxonomy" id="399"/>
    <lineage>
        <taxon>Bacteria</taxon>
        <taxon>Pseudomonadati</taxon>
        <taxon>Pseudomonadota</taxon>
        <taxon>Alphaproteobacteria</taxon>
        <taxon>Hyphomicrobiales</taxon>
        <taxon>Rhizobiaceae</taxon>
        <taxon>Rhizobium/Agrobacterium group</taxon>
        <taxon>Neorhizobium</taxon>
    </lineage>
</organism>
<feature type="transmembrane region" description="Helical" evidence="7">
    <location>
        <begin position="215"/>
        <end position="233"/>
    </location>
</feature>
<comment type="caution">
    <text evidence="9">The sequence shown here is derived from an EMBL/GenBank/DDBJ whole genome shotgun (WGS) entry which is preliminary data.</text>
</comment>
<gene>
    <name evidence="9" type="ORF">F4V91_30885</name>
</gene>
<dbReference type="Pfam" id="PF00528">
    <property type="entry name" value="BPD_transp_1"/>
    <property type="match status" value="1"/>
</dbReference>
<dbReference type="GO" id="GO:0005886">
    <property type="term" value="C:plasma membrane"/>
    <property type="evidence" value="ECO:0007669"/>
    <property type="project" value="UniProtKB-SubCell"/>
</dbReference>
<evidence type="ECO:0000256" key="3">
    <source>
        <dbReference type="ARBA" id="ARBA00022475"/>
    </source>
</evidence>
<dbReference type="PANTHER" id="PTHR30193">
    <property type="entry name" value="ABC TRANSPORTER PERMEASE PROTEIN"/>
    <property type="match status" value="1"/>
</dbReference>
<reference evidence="9 10" key="1">
    <citation type="submission" date="2019-09" db="EMBL/GenBank/DDBJ databases">
        <title>Genome sequencing of Ng87 strain.</title>
        <authorList>
            <person name="Karasev E.S."/>
            <person name="Andronov E."/>
        </authorList>
    </citation>
    <scope>NUCLEOTIDE SEQUENCE [LARGE SCALE GENOMIC DNA]</scope>
    <source>
        <strain evidence="9 10">Ng87</strain>
    </source>
</reference>
<proteinExistence type="inferred from homology"/>
<dbReference type="Gene3D" id="1.10.3720.10">
    <property type="entry name" value="MetI-like"/>
    <property type="match status" value="1"/>
</dbReference>
<comment type="subcellular location">
    <subcellularLocation>
        <location evidence="1 7">Cell membrane</location>
        <topology evidence="1 7">Multi-pass membrane protein</topology>
    </subcellularLocation>
</comment>
<keyword evidence="2 7" id="KW-0813">Transport</keyword>
<dbReference type="PANTHER" id="PTHR30193:SF37">
    <property type="entry name" value="INNER MEMBRANE ABC TRANSPORTER PERMEASE PROTEIN YCJO"/>
    <property type="match status" value="1"/>
</dbReference>
<feature type="transmembrane region" description="Helical" evidence="7">
    <location>
        <begin position="98"/>
        <end position="121"/>
    </location>
</feature>
<evidence type="ECO:0000259" key="8">
    <source>
        <dbReference type="PROSITE" id="PS50928"/>
    </source>
</evidence>
<keyword evidence="5 7" id="KW-1133">Transmembrane helix</keyword>
<evidence type="ECO:0000256" key="6">
    <source>
        <dbReference type="ARBA" id="ARBA00023136"/>
    </source>
</evidence>
<dbReference type="InterPro" id="IPR051393">
    <property type="entry name" value="ABC_transporter_permease"/>
</dbReference>
<evidence type="ECO:0000313" key="9">
    <source>
        <dbReference type="EMBL" id="KAB1083837.1"/>
    </source>
</evidence>
<evidence type="ECO:0000256" key="5">
    <source>
        <dbReference type="ARBA" id="ARBA00022989"/>
    </source>
</evidence>
<feature type="transmembrane region" description="Helical" evidence="7">
    <location>
        <begin position="151"/>
        <end position="177"/>
    </location>
</feature>
<sequence length="287" mass="31546">MTQNRPWIPYLLILPSVAFLALLFVVPLVQTIWLALSDNGAPSLANAERMVTDINFTRSVRNTFLLTIVVVPVQIAIAIAIAIAMGTMVAKVGRGRETILWIWTIPLGISDLAAGLVWLSILQNTGYFNSLLFGLGVIGRQASWLSYQTPVALFIAIAVAEIWRGTAIVMVIIVAGLNQVPKEFKEAAEIFGAGPWTRFWRITLPLIRPALQSALILRTVLAFEVFAVVYALGGRNFPVLVGEAYNWQNQNQNYSVAAVYAVLIMIISLAATLIYLKALKVDPERLP</sequence>
<keyword evidence="4 7" id="KW-0812">Transmembrane</keyword>
<dbReference type="GO" id="GO:0055085">
    <property type="term" value="P:transmembrane transport"/>
    <property type="evidence" value="ECO:0007669"/>
    <property type="project" value="InterPro"/>
</dbReference>
<evidence type="ECO:0000313" key="10">
    <source>
        <dbReference type="Proteomes" id="UP000386575"/>
    </source>
</evidence>
<dbReference type="SUPFAM" id="SSF161098">
    <property type="entry name" value="MetI-like"/>
    <property type="match status" value="1"/>
</dbReference>
<keyword evidence="6 7" id="KW-0472">Membrane</keyword>
<keyword evidence="3" id="KW-1003">Cell membrane</keyword>
<comment type="similarity">
    <text evidence="7">Belongs to the binding-protein-dependent transport system permease family.</text>
</comment>
<feature type="domain" description="ABC transmembrane type-1" evidence="8">
    <location>
        <begin position="60"/>
        <end position="275"/>
    </location>
</feature>
<dbReference type="InterPro" id="IPR035906">
    <property type="entry name" value="MetI-like_sf"/>
</dbReference>
<dbReference type="PROSITE" id="PS50928">
    <property type="entry name" value="ABC_TM1"/>
    <property type="match status" value="1"/>
</dbReference>
<evidence type="ECO:0000256" key="2">
    <source>
        <dbReference type="ARBA" id="ARBA00022448"/>
    </source>
</evidence>
<evidence type="ECO:0000256" key="4">
    <source>
        <dbReference type="ARBA" id="ARBA00022692"/>
    </source>
</evidence>
<dbReference type="EMBL" id="VZUL01000003">
    <property type="protein sequence ID" value="KAB1083837.1"/>
    <property type="molecule type" value="Genomic_DNA"/>
</dbReference>
<feature type="transmembrane region" description="Helical" evidence="7">
    <location>
        <begin position="63"/>
        <end position="86"/>
    </location>
</feature>
<dbReference type="AlphaFoldDB" id="A0A6A1TLF0"/>
<evidence type="ECO:0000256" key="1">
    <source>
        <dbReference type="ARBA" id="ARBA00004651"/>
    </source>
</evidence>
<protein>
    <submittedName>
        <fullName evidence="9">Sugar ABC transporter permease</fullName>
    </submittedName>
</protein>
<evidence type="ECO:0000256" key="7">
    <source>
        <dbReference type="RuleBase" id="RU363032"/>
    </source>
</evidence>
<dbReference type="InterPro" id="IPR000515">
    <property type="entry name" value="MetI-like"/>
</dbReference>
<name>A0A6A1TLF0_NEOGA</name>
<dbReference type="RefSeq" id="WP_151047058.1">
    <property type="nucleotide sequence ID" value="NZ_VZUL01000003.1"/>
</dbReference>
<dbReference type="CDD" id="cd06261">
    <property type="entry name" value="TM_PBP2"/>
    <property type="match status" value="1"/>
</dbReference>
<dbReference type="Proteomes" id="UP000386575">
    <property type="component" value="Unassembled WGS sequence"/>
</dbReference>
<feature type="transmembrane region" description="Helical" evidence="7">
    <location>
        <begin position="253"/>
        <end position="276"/>
    </location>
</feature>